<evidence type="ECO:0000256" key="1">
    <source>
        <dbReference type="RuleBase" id="RU000383"/>
    </source>
</evidence>
<dbReference type="GO" id="GO:0006357">
    <property type="term" value="P:regulation of transcription by RNA polymerase II"/>
    <property type="evidence" value="ECO:0007669"/>
    <property type="project" value="InterPro"/>
</dbReference>
<accession>A0AAV9IAZ8</accession>
<feature type="domain" description="Cyclin-like" evidence="3">
    <location>
        <begin position="61"/>
        <end position="144"/>
    </location>
</feature>
<dbReference type="Gene3D" id="1.10.472.10">
    <property type="entry name" value="Cyclin-like"/>
    <property type="match status" value="2"/>
</dbReference>
<keyword evidence="5" id="KW-1185">Reference proteome</keyword>
<evidence type="ECO:0000259" key="3">
    <source>
        <dbReference type="SMART" id="SM00385"/>
    </source>
</evidence>
<name>A0AAV9IAZ8_9RHOD</name>
<dbReference type="GO" id="GO:0016538">
    <property type="term" value="F:cyclin-dependent protein serine/threonine kinase regulator activity"/>
    <property type="evidence" value="ECO:0007669"/>
    <property type="project" value="InterPro"/>
</dbReference>
<gene>
    <name evidence="4" type="ORF">GAYE_SCF04G2490</name>
</gene>
<dbReference type="InterPro" id="IPR036915">
    <property type="entry name" value="Cyclin-like_sf"/>
</dbReference>
<reference evidence="4 5" key="1">
    <citation type="submission" date="2022-07" db="EMBL/GenBank/DDBJ databases">
        <title>Genome-wide signatures of adaptation to extreme environments.</title>
        <authorList>
            <person name="Cho C.H."/>
            <person name="Yoon H.S."/>
        </authorList>
    </citation>
    <scope>NUCLEOTIDE SEQUENCE [LARGE SCALE GENOMIC DNA]</scope>
    <source>
        <strain evidence="4 5">108.79 E11</strain>
    </source>
</reference>
<dbReference type="AlphaFoldDB" id="A0AAV9IAZ8"/>
<dbReference type="SUPFAM" id="SSF47954">
    <property type="entry name" value="Cyclin-like"/>
    <property type="match status" value="2"/>
</dbReference>
<dbReference type="EMBL" id="JANCYU010000024">
    <property type="protein sequence ID" value="KAK4524589.1"/>
    <property type="molecule type" value="Genomic_DNA"/>
</dbReference>
<dbReference type="PANTHER" id="PTHR10026">
    <property type="entry name" value="CYCLIN"/>
    <property type="match status" value="1"/>
</dbReference>
<evidence type="ECO:0000256" key="2">
    <source>
        <dbReference type="SAM" id="MobiDB-lite"/>
    </source>
</evidence>
<dbReference type="InterPro" id="IPR043198">
    <property type="entry name" value="Cyclin/Ssn8"/>
</dbReference>
<comment type="similarity">
    <text evidence="1">Belongs to the cyclin family.</text>
</comment>
<keyword evidence="1" id="KW-0195">Cyclin</keyword>
<sequence>MAHFEDTTQAKYWLFTLEQVKEIRTKCNQEASNRFRERVNSTEIEPVKLEEEAKLRRIYEIKIQKYSEKLGLPEKAQATAVTLFKRYFLRTSVMEADLSSISITCLYLASKIEEYYIPFKDFVAIVETSLTAEQLLSFEMDIMQRLEFCISCYHPYLSFSALWSLLEESWWNTQGKEKEGVDKKKLYYYARSLIHKSLLTDVMFFLTPGQIALGILSFAFSHFHLSFPLDLLLSLKKEKNGGDEENWLSSWKQCIAELKREMSTCGGLHSWNIPLEEERQQLVNKLALCIDPQVDPTRPEYLELMKKKEEDKEMKRLEKNLAFTERRKREFAMITGIGEGAFQVLNEDDVEGVDSKDGMKQTEEIQQESSSVISDEEMKKKRKRK</sequence>
<comment type="caution">
    <text evidence="4">The sequence shown here is derived from an EMBL/GenBank/DDBJ whole genome shotgun (WGS) entry which is preliminary data.</text>
</comment>
<dbReference type="SMART" id="SM00385">
    <property type="entry name" value="CYCLIN"/>
    <property type="match status" value="1"/>
</dbReference>
<evidence type="ECO:0000313" key="4">
    <source>
        <dbReference type="EMBL" id="KAK4524589.1"/>
    </source>
</evidence>
<feature type="compositionally biased region" description="Basic and acidic residues" evidence="2">
    <location>
        <begin position="353"/>
        <end position="363"/>
    </location>
</feature>
<dbReference type="InterPro" id="IPR013763">
    <property type="entry name" value="Cyclin-like_dom"/>
</dbReference>
<organism evidence="4 5">
    <name type="scientific">Galdieria yellowstonensis</name>
    <dbReference type="NCBI Taxonomy" id="3028027"/>
    <lineage>
        <taxon>Eukaryota</taxon>
        <taxon>Rhodophyta</taxon>
        <taxon>Bangiophyceae</taxon>
        <taxon>Galdieriales</taxon>
        <taxon>Galdieriaceae</taxon>
        <taxon>Galdieria</taxon>
    </lineage>
</organism>
<dbReference type="Pfam" id="PF00134">
    <property type="entry name" value="Cyclin_N"/>
    <property type="match status" value="1"/>
</dbReference>
<feature type="region of interest" description="Disordered" evidence="2">
    <location>
        <begin position="349"/>
        <end position="385"/>
    </location>
</feature>
<dbReference type="Proteomes" id="UP001300502">
    <property type="component" value="Unassembled WGS sequence"/>
</dbReference>
<dbReference type="InterPro" id="IPR006671">
    <property type="entry name" value="Cyclin_N"/>
</dbReference>
<dbReference type="CDD" id="cd20524">
    <property type="entry name" value="CYCLIN_CCNH_rpt1"/>
    <property type="match status" value="1"/>
</dbReference>
<dbReference type="CDD" id="cd20525">
    <property type="entry name" value="CYCLIN_CCNH_rpt2"/>
    <property type="match status" value="1"/>
</dbReference>
<proteinExistence type="inferred from homology"/>
<protein>
    <recommendedName>
        <fullName evidence="3">Cyclin-like domain-containing protein</fullName>
    </recommendedName>
</protein>
<evidence type="ECO:0000313" key="5">
    <source>
        <dbReference type="Proteomes" id="UP001300502"/>
    </source>
</evidence>